<evidence type="ECO:0008006" key="3">
    <source>
        <dbReference type="Google" id="ProtNLM"/>
    </source>
</evidence>
<dbReference type="AlphaFoldDB" id="A0A3M2KSV6"/>
<accession>A0A3M2KSV6</accession>
<reference evidence="1 2" key="1">
    <citation type="submission" date="2018-10" db="EMBL/GenBank/DDBJ databases">
        <title>Isolation, diversity and antifungal activity of actinobacteria from wheat.</title>
        <authorList>
            <person name="Han C."/>
        </authorList>
    </citation>
    <scope>NUCLEOTIDE SEQUENCE [LARGE SCALE GENOMIC DNA]</scope>
    <source>
        <strain evidence="1 2">NEAU-YY642</strain>
    </source>
</reference>
<proteinExistence type="predicted"/>
<keyword evidence="2" id="KW-1185">Reference proteome</keyword>
<protein>
    <recommendedName>
        <fullName evidence="3">Alpha/beta hydrolase</fullName>
    </recommendedName>
</protein>
<dbReference type="Gene3D" id="3.40.50.1820">
    <property type="entry name" value="alpha/beta hydrolase"/>
    <property type="match status" value="1"/>
</dbReference>
<dbReference type="Proteomes" id="UP000278673">
    <property type="component" value="Unassembled WGS sequence"/>
</dbReference>
<gene>
    <name evidence="1" type="ORF">EBN88_28100</name>
</gene>
<sequence>MVVAHSLGTVVAYEALCAERRHRDLTLVTLGSPLGIRNLVLDRLDPAPLSGRARWPGAVRAWTNVADGSDVVALVPELAPAFGEAVRDVRVHNGTHAHDARPYLTAAETGRAIAEALGMPGA</sequence>
<organism evidence="1 2">
    <name type="scientific">Streptomyces triticirhizae</name>
    <dbReference type="NCBI Taxonomy" id="2483353"/>
    <lineage>
        <taxon>Bacteria</taxon>
        <taxon>Bacillati</taxon>
        <taxon>Actinomycetota</taxon>
        <taxon>Actinomycetes</taxon>
        <taxon>Kitasatosporales</taxon>
        <taxon>Streptomycetaceae</taxon>
        <taxon>Streptomyces</taxon>
    </lineage>
</organism>
<dbReference type="RefSeq" id="WP_122399843.1">
    <property type="nucleotide sequence ID" value="NZ_RFFJ01000282.1"/>
</dbReference>
<comment type="caution">
    <text evidence="1">The sequence shown here is derived from an EMBL/GenBank/DDBJ whole genome shotgun (WGS) entry which is preliminary data.</text>
</comment>
<dbReference type="EMBL" id="RFFJ01000282">
    <property type="protein sequence ID" value="RMI28757.1"/>
    <property type="molecule type" value="Genomic_DNA"/>
</dbReference>
<evidence type="ECO:0000313" key="1">
    <source>
        <dbReference type="EMBL" id="RMI28757.1"/>
    </source>
</evidence>
<dbReference type="InterPro" id="IPR029058">
    <property type="entry name" value="AB_hydrolase_fold"/>
</dbReference>
<evidence type="ECO:0000313" key="2">
    <source>
        <dbReference type="Proteomes" id="UP000278673"/>
    </source>
</evidence>
<dbReference type="SUPFAM" id="SSF53474">
    <property type="entry name" value="alpha/beta-Hydrolases"/>
    <property type="match status" value="1"/>
</dbReference>
<name>A0A3M2KSV6_9ACTN</name>